<dbReference type="PANTHER" id="PTHR33129:SF1">
    <property type="entry name" value="ATP-BINDING PROTEIN"/>
    <property type="match status" value="1"/>
</dbReference>
<dbReference type="PANTHER" id="PTHR33129">
    <property type="entry name" value="PROTEIN KINASE DOMAIN-CONTAINING PROTEIN-RELATED"/>
    <property type="match status" value="1"/>
</dbReference>
<reference evidence="3" key="2">
    <citation type="submission" date="2015-01" db="EMBL/GenBank/DDBJ databases">
        <title>Evolutionary Origins and Diversification of the Mycorrhizal Mutualists.</title>
        <authorList>
            <consortium name="DOE Joint Genome Institute"/>
            <consortium name="Mycorrhizal Genomics Consortium"/>
            <person name="Kohler A."/>
            <person name="Kuo A."/>
            <person name="Nagy L.G."/>
            <person name="Floudas D."/>
            <person name="Copeland A."/>
            <person name="Barry K.W."/>
            <person name="Cichocki N."/>
            <person name="Veneault-Fourrey C."/>
            <person name="LaButti K."/>
            <person name="Lindquist E.A."/>
            <person name="Lipzen A."/>
            <person name="Lundell T."/>
            <person name="Morin E."/>
            <person name="Murat C."/>
            <person name="Riley R."/>
            <person name="Ohm R."/>
            <person name="Sun H."/>
            <person name="Tunlid A."/>
            <person name="Henrissat B."/>
            <person name="Grigoriev I.V."/>
            <person name="Hibbett D.S."/>
            <person name="Martin F."/>
        </authorList>
    </citation>
    <scope>NUCLEOTIDE SEQUENCE [LARGE SCALE GENOMIC DNA]</scope>
    <source>
        <strain evidence="3">ATCC 200175</strain>
    </source>
</reference>
<gene>
    <name evidence="2" type="ORF">PAXINDRAFT_158031</name>
</gene>
<sequence length="479" mass="53932">MCAVLDSKYIVVRDEYRQAMLALEERVEYSRGASILGQPGIGKSLFLIYALVERLQKRQPTAYQYHDDRYFLFTETGVTSQPANHDLPLDTSHGGTHIWALSDSNARTIQPASAFITLGVRTVQAASPNRQRWKEWTKQAKAGLYVMDVWQQEELAALATILECDTDHILHLAAQWGSSPRTLLNLSYSKQNEEAFQITINTSASAFVMEADTTLAGLRSFNIPIEKLDTSSILFIGPQRDKYGIVSRTRATMEKDALICSQFFAAMGSHASMRCVAGYIFEQWVHACLLSGHKLNCTWLNNDSVPHNPVATQPNRLISTEDELKSCKPPFYWCPVASSFPGIDGLLHCEDDVYAIQITISHKKSPEDSLHILQKNMRGGHELHWRVLFIGMDMEQAEEVAKPWMRLQEDLKRKRGEQEMEYIPVGICALPLNSNFNREMVVNALQRMAKDVDEGKTSDNEGDPNNSDHDINTPEGHSG</sequence>
<name>A0A0C9TCY2_PAXIN</name>
<dbReference type="Proteomes" id="UP000053647">
    <property type="component" value="Unassembled WGS sequence"/>
</dbReference>
<reference evidence="2 3" key="1">
    <citation type="submission" date="2014-06" db="EMBL/GenBank/DDBJ databases">
        <authorList>
            <consortium name="DOE Joint Genome Institute"/>
            <person name="Kuo A."/>
            <person name="Kohler A."/>
            <person name="Nagy L.G."/>
            <person name="Floudas D."/>
            <person name="Copeland A."/>
            <person name="Barry K.W."/>
            <person name="Cichocki N."/>
            <person name="Veneault-Fourrey C."/>
            <person name="LaButti K."/>
            <person name="Lindquist E.A."/>
            <person name="Lipzen A."/>
            <person name="Lundell T."/>
            <person name="Morin E."/>
            <person name="Murat C."/>
            <person name="Sun H."/>
            <person name="Tunlid A."/>
            <person name="Henrissat B."/>
            <person name="Grigoriev I.V."/>
            <person name="Hibbett D.S."/>
            <person name="Martin F."/>
            <person name="Nordberg H.P."/>
            <person name="Cantor M.N."/>
            <person name="Hua S.X."/>
        </authorList>
    </citation>
    <scope>NUCLEOTIDE SEQUENCE [LARGE SCALE GENOMIC DNA]</scope>
    <source>
        <strain evidence="2 3">ATCC 200175</strain>
    </source>
</reference>
<dbReference type="AlphaFoldDB" id="A0A0C9TCY2"/>
<feature type="compositionally biased region" description="Basic and acidic residues" evidence="1">
    <location>
        <begin position="466"/>
        <end position="479"/>
    </location>
</feature>
<protein>
    <submittedName>
        <fullName evidence="2">Unplaced genomic scaffold PAXINscaffold_218, whole genome shotgun sequence</fullName>
    </submittedName>
</protein>
<accession>A0A0C9TCY2</accession>
<dbReference type="HOGENOM" id="CLU_569975_0_0_1"/>
<evidence type="ECO:0000313" key="3">
    <source>
        <dbReference type="Proteomes" id="UP000053647"/>
    </source>
</evidence>
<evidence type="ECO:0000313" key="2">
    <source>
        <dbReference type="EMBL" id="KIJ08878.1"/>
    </source>
</evidence>
<dbReference type="OrthoDB" id="2638167at2759"/>
<proteinExistence type="predicted"/>
<evidence type="ECO:0000256" key="1">
    <source>
        <dbReference type="SAM" id="MobiDB-lite"/>
    </source>
</evidence>
<feature type="region of interest" description="Disordered" evidence="1">
    <location>
        <begin position="451"/>
        <end position="479"/>
    </location>
</feature>
<organism evidence="2 3">
    <name type="scientific">Paxillus involutus ATCC 200175</name>
    <dbReference type="NCBI Taxonomy" id="664439"/>
    <lineage>
        <taxon>Eukaryota</taxon>
        <taxon>Fungi</taxon>
        <taxon>Dikarya</taxon>
        <taxon>Basidiomycota</taxon>
        <taxon>Agaricomycotina</taxon>
        <taxon>Agaricomycetes</taxon>
        <taxon>Agaricomycetidae</taxon>
        <taxon>Boletales</taxon>
        <taxon>Paxilineae</taxon>
        <taxon>Paxillaceae</taxon>
        <taxon>Paxillus</taxon>
    </lineage>
</organism>
<keyword evidence="3" id="KW-1185">Reference proteome</keyword>
<dbReference type="InterPro" id="IPR052980">
    <property type="entry name" value="Crinkler_effector"/>
</dbReference>
<dbReference type="EMBL" id="KN819540">
    <property type="protein sequence ID" value="KIJ08878.1"/>
    <property type="molecule type" value="Genomic_DNA"/>
</dbReference>